<dbReference type="PROSITE" id="PS00670">
    <property type="entry name" value="D_2_HYDROXYACID_DH_2"/>
    <property type="match status" value="1"/>
</dbReference>
<dbReference type="Pfam" id="PF02826">
    <property type="entry name" value="2-Hacid_dh_C"/>
    <property type="match status" value="1"/>
</dbReference>
<feature type="domain" description="D-isomer specific 2-hydroxyacid dehydrogenase NAD-binding" evidence="6">
    <location>
        <begin position="110"/>
        <end position="295"/>
    </location>
</feature>
<gene>
    <name evidence="7" type="ORF">GCL57_00590</name>
</gene>
<dbReference type="GO" id="GO:0051287">
    <property type="term" value="F:NAD binding"/>
    <property type="evidence" value="ECO:0007669"/>
    <property type="project" value="InterPro"/>
</dbReference>
<evidence type="ECO:0000256" key="3">
    <source>
        <dbReference type="ARBA" id="ARBA00023027"/>
    </source>
</evidence>
<dbReference type="InterPro" id="IPR006140">
    <property type="entry name" value="D-isomer_DH_NAD-bd"/>
</dbReference>
<dbReference type="AlphaFoldDB" id="A0A833JEH9"/>
<keyword evidence="8" id="KW-1185">Reference proteome</keyword>
<dbReference type="InterPro" id="IPR029753">
    <property type="entry name" value="D-isomer_DH_CS"/>
</dbReference>
<dbReference type="EMBL" id="WFLN01000004">
    <property type="protein sequence ID" value="KAB8033226.1"/>
    <property type="molecule type" value="Genomic_DNA"/>
</dbReference>
<keyword evidence="3" id="KW-0520">NAD</keyword>
<dbReference type="PROSITE" id="PS00065">
    <property type="entry name" value="D_2_HYDROXYACID_DH_1"/>
    <property type="match status" value="1"/>
</dbReference>
<evidence type="ECO:0000313" key="7">
    <source>
        <dbReference type="EMBL" id="KAB8033226.1"/>
    </source>
</evidence>
<dbReference type="RefSeq" id="WP_152211314.1">
    <property type="nucleotide sequence ID" value="NZ_WFLN01000004.1"/>
</dbReference>
<comment type="caution">
    <text evidence="7">The sequence shown here is derived from an EMBL/GenBank/DDBJ whole genome shotgun (WGS) entry which is preliminary data.</text>
</comment>
<dbReference type="SUPFAM" id="SSF52283">
    <property type="entry name" value="Formate/glycerate dehydrogenase catalytic domain-like"/>
    <property type="match status" value="1"/>
</dbReference>
<dbReference type="InterPro" id="IPR058205">
    <property type="entry name" value="D-LDH-like"/>
</dbReference>
<dbReference type="InterPro" id="IPR006139">
    <property type="entry name" value="D-isomer_2_OHA_DH_cat_dom"/>
</dbReference>
<dbReference type="PANTHER" id="PTHR43026:SF1">
    <property type="entry name" value="2-HYDROXYACID DEHYDROGENASE HOMOLOG 1-RELATED"/>
    <property type="match status" value="1"/>
</dbReference>
<dbReference type="InterPro" id="IPR029752">
    <property type="entry name" value="D-isomer_DH_CS1"/>
</dbReference>
<name>A0A833JEH9_9BACT</name>
<evidence type="ECO:0000259" key="6">
    <source>
        <dbReference type="Pfam" id="PF02826"/>
    </source>
</evidence>
<dbReference type="Proteomes" id="UP000442694">
    <property type="component" value="Unassembled WGS sequence"/>
</dbReference>
<evidence type="ECO:0000313" key="8">
    <source>
        <dbReference type="Proteomes" id="UP000442694"/>
    </source>
</evidence>
<dbReference type="Gene3D" id="3.40.50.720">
    <property type="entry name" value="NAD(P)-binding Rossmann-like Domain"/>
    <property type="match status" value="2"/>
</dbReference>
<dbReference type="PROSITE" id="PS00671">
    <property type="entry name" value="D_2_HYDROXYACID_DH_3"/>
    <property type="match status" value="1"/>
</dbReference>
<evidence type="ECO:0000256" key="2">
    <source>
        <dbReference type="ARBA" id="ARBA00023002"/>
    </source>
</evidence>
<reference evidence="7 8" key="1">
    <citation type="submission" date="2019-10" db="EMBL/GenBank/DDBJ databases">
        <title>New genus of Silvanigrellaceae.</title>
        <authorList>
            <person name="Pitt A."/>
            <person name="Hahn M.W."/>
        </authorList>
    </citation>
    <scope>NUCLEOTIDE SEQUENCE [LARGE SCALE GENOMIC DNA]</scope>
    <source>
        <strain evidence="7 8">33A1-SZDP</strain>
    </source>
</reference>
<organism evidence="7 8">
    <name type="scientific">Fluviispira multicolorata</name>
    <dbReference type="NCBI Taxonomy" id="2654512"/>
    <lineage>
        <taxon>Bacteria</taxon>
        <taxon>Pseudomonadati</taxon>
        <taxon>Bdellovibrionota</taxon>
        <taxon>Oligoflexia</taxon>
        <taxon>Silvanigrellales</taxon>
        <taxon>Silvanigrellaceae</taxon>
        <taxon>Fluviispira</taxon>
    </lineage>
</organism>
<protein>
    <submittedName>
        <fullName evidence="7">2-hydroxyacid dehydrogenase</fullName>
    </submittedName>
</protein>
<comment type="similarity">
    <text evidence="1 4">Belongs to the D-isomer specific 2-hydroxyacid dehydrogenase family.</text>
</comment>
<evidence type="ECO:0000256" key="4">
    <source>
        <dbReference type="RuleBase" id="RU003719"/>
    </source>
</evidence>
<dbReference type="CDD" id="cd12183">
    <property type="entry name" value="LDH_like_2"/>
    <property type="match status" value="1"/>
</dbReference>
<evidence type="ECO:0000259" key="5">
    <source>
        <dbReference type="Pfam" id="PF00389"/>
    </source>
</evidence>
<sequence length="331" mass="37409">MNVIVFSTHSYEKKYFEDINKFFHHNIKFLELQLTAETASLAKGYSCVCAFVNDKINKQTIEALSEFGVKLIALRSVGFNHVDLKEAKKHNLTVVRVPEYSPYAVAEHSIALLLSLNRKIHKAYNRVHEFNFSLDGLTGFDLNKKTVGIIGTGRIGMAMAKIMNGFGCQVLAYDKYPNNTNENITYVSLNDLYQYSDIISLHIPLSKDSFHLLNKESFSKMKRNVIIINSSRGGLIDSRALIQALKRGVIKGAALDVYEEEESYFFSDFSEKGIDDDILARLISFPNVLITAHQAFLTHEALTGIVNTTLQNILDFENDIKLINQVQINEN</sequence>
<dbReference type="Pfam" id="PF00389">
    <property type="entry name" value="2-Hacid_dh"/>
    <property type="match status" value="1"/>
</dbReference>
<feature type="domain" description="D-isomer specific 2-hydroxyacid dehydrogenase catalytic" evidence="5">
    <location>
        <begin position="3"/>
        <end position="326"/>
    </location>
</feature>
<proteinExistence type="inferred from homology"/>
<dbReference type="PANTHER" id="PTHR43026">
    <property type="entry name" value="2-HYDROXYACID DEHYDROGENASE HOMOLOG 1-RELATED"/>
    <property type="match status" value="1"/>
</dbReference>
<dbReference type="SUPFAM" id="SSF51735">
    <property type="entry name" value="NAD(P)-binding Rossmann-fold domains"/>
    <property type="match status" value="1"/>
</dbReference>
<evidence type="ECO:0000256" key="1">
    <source>
        <dbReference type="ARBA" id="ARBA00005854"/>
    </source>
</evidence>
<accession>A0A833JEH9</accession>
<dbReference type="InterPro" id="IPR036291">
    <property type="entry name" value="NAD(P)-bd_dom_sf"/>
</dbReference>
<dbReference type="GO" id="GO:0016616">
    <property type="term" value="F:oxidoreductase activity, acting on the CH-OH group of donors, NAD or NADP as acceptor"/>
    <property type="evidence" value="ECO:0007669"/>
    <property type="project" value="InterPro"/>
</dbReference>
<keyword evidence="2 4" id="KW-0560">Oxidoreductase</keyword>